<feature type="compositionally biased region" description="Polar residues" evidence="2">
    <location>
        <begin position="351"/>
        <end position="383"/>
    </location>
</feature>
<dbReference type="GeneID" id="7839642"/>
<name>I7LUI3_TETTS</name>
<feature type="region of interest" description="Disordered" evidence="2">
    <location>
        <begin position="526"/>
        <end position="566"/>
    </location>
</feature>
<dbReference type="eggNOG" id="ENOG502T0Y6">
    <property type="taxonomic scope" value="Eukaryota"/>
</dbReference>
<dbReference type="KEGG" id="tet:TTHERM_00402000"/>
<feature type="coiled-coil region" evidence="1">
    <location>
        <begin position="291"/>
        <end position="318"/>
    </location>
</feature>
<feature type="compositionally biased region" description="Basic and acidic residues" evidence="2">
    <location>
        <begin position="412"/>
        <end position="434"/>
    </location>
</feature>
<dbReference type="InParanoid" id="I7LUI3"/>
<feature type="compositionally biased region" description="Polar residues" evidence="2">
    <location>
        <begin position="764"/>
        <end position="779"/>
    </location>
</feature>
<keyword evidence="1" id="KW-0175">Coiled coil</keyword>
<feature type="region of interest" description="Disordered" evidence="2">
    <location>
        <begin position="764"/>
        <end position="785"/>
    </location>
</feature>
<feature type="compositionally biased region" description="Polar residues" evidence="2">
    <location>
        <begin position="398"/>
        <end position="408"/>
    </location>
</feature>
<dbReference type="RefSeq" id="XP_001014074.2">
    <property type="nucleotide sequence ID" value="XM_001014074.2"/>
</dbReference>
<feature type="compositionally biased region" description="Low complexity" evidence="2">
    <location>
        <begin position="619"/>
        <end position="629"/>
    </location>
</feature>
<dbReference type="EMBL" id="GG662719">
    <property type="protein sequence ID" value="EAR93829.2"/>
    <property type="molecule type" value="Genomic_DNA"/>
</dbReference>
<proteinExistence type="predicted"/>
<feature type="region of interest" description="Disordered" evidence="2">
    <location>
        <begin position="585"/>
        <end position="674"/>
    </location>
</feature>
<evidence type="ECO:0000256" key="1">
    <source>
        <dbReference type="SAM" id="Coils"/>
    </source>
</evidence>
<feature type="compositionally biased region" description="Basic and acidic residues" evidence="2">
    <location>
        <begin position="384"/>
        <end position="397"/>
    </location>
</feature>
<evidence type="ECO:0000313" key="4">
    <source>
        <dbReference type="Proteomes" id="UP000009168"/>
    </source>
</evidence>
<dbReference type="Proteomes" id="UP000009168">
    <property type="component" value="Unassembled WGS sequence"/>
</dbReference>
<protein>
    <submittedName>
        <fullName evidence="3">Endo-1,4-beta-xylanase xylA, putative</fullName>
    </submittedName>
</protein>
<feature type="region of interest" description="Disordered" evidence="2">
    <location>
        <begin position="351"/>
        <end position="434"/>
    </location>
</feature>
<feature type="compositionally biased region" description="Basic and acidic residues" evidence="2">
    <location>
        <begin position="537"/>
        <end position="564"/>
    </location>
</feature>
<sequence>MSKFDNDYQNIKNDILREINQSQFQQRQEILKLQQMIIDREDKSKEMELKVNSFDNKMVSLKNLLMSELSHTKENLLQEPKKIMRDFEINVKHIYDMKFKSLEAQFIGIMDEQSKLNRLTQLDQTKRQEEIQDYYSKLERFVQQNQDKLDHKLGTTIQDILAKFNKMEDTFLELFKQKEKLFERMNLGYEHLFSNQEIIESTIKKIIYTLDRKADNLSVRTYLKNIKIDLDTKFEDFQNSLAFPRGIITNGTYLQDKTNQSAVLENLNTINISELKPSESDNQLNKIIYKINQQNLTIKNIKENYHEHEKRIDHLEEITMNLKLMDQNSQVNQLLNLKQRVPVLHSDEYHINQTPNNQKGKFQSFNHSPQIDNSYYQNIPTDSKSIHQKSDIKDRDQFSQNKQGNSILNEIFGKKNGDNRDSKSNQINKSDHSRNLIYEAFDQTVSPQQNKLDHQKNKNEQIQNNLRQNNFMQAPSSETIEKNEKLPQQLEQDEGEQIDFAKSKLNNQNESLEKLKLVKSVAQDRMTSTNVQNRMRLNFDQKQKLKSKEESQNKTKKEDSDILKEAQPLDQGFIDVGEDFLTNSLKKSLGNKDNDTQKSNNQNKRPQLQIEEVEQMSYKNKNNNQNIKQTVSPPPEEDQEELITGGGIRNLLNKSKNRNESKDDSPIKNSQYNKKNVSNFSNLNEIDLLNQEYKNQFNQSNIGSKSSSLDNKFNQNKVNYQTMQNNSNLYRQGEYYDQPNSQIFENPLDKRNPLLKKQGEMSNSSIMRGNKSNLSNKQNDLPPLNIKSTKEINKSKVLPQRNQLNKGLNQQGNLNNKFGNQYQNRGPVDQNNQYYEEDEEVVYQIDEDGFLMDEAGEYLRDEQGNFIRLTPDQLDNLRDQNLVVEEEYY</sequence>
<evidence type="ECO:0000313" key="3">
    <source>
        <dbReference type="EMBL" id="EAR93829.2"/>
    </source>
</evidence>
<feature type="compositionally biased region" description="Polar residues" evidence="2">
    <location>
        <begin position="597"/>
        <end position="606"/>
    </location>
</feature>
<feature type="compositionally biased region" description="Polar residues" evidence="2">
    <location>
        <begin position="526"/>
        <end position="535"/>
    </location>
</feature>
<feature type="compositionally biased region" description="Basic and acidic residues" evidence="2">
    <location>
        <begin position="657"/>
        <end position="666"/>
    </location>
</feature>
<accession>I7LUI3</accession>
<reference evidence="4" key="1">
    <citation type="journal article" date="2006" name="PLoS Biol.">
        <title>Macronuclear genome sequence of the ciliate Tetrahymena thermophila, a model eukaryote.</title>
        <authorList>
            <person name="Eisen J.A."/>
            <person name="Coyne R.S."/>
            <person name="Wu M."/>
            <person name="Wu D."/>
            <person name="Thiagarajan M."/>
            <person name="Wortman J.R."/>
            <person name="Badger J.H."/>
            <person name="Ren Q."/>
            <person name="Amedeo P."/>
            <person name="Jones K.M."/>
            <person name="Tallon L.J."/>
            <person name="Delcher A.L."/>
            <person name="Salzberg S.L."/>
            <person name="Silva J.C."/>
            <person name="Haas B.J."/>
            <person name="Majoros W.H."/>
            <person name="Farzad M."/>
            <person name="Carlton J.M."/>
            <person name="Smith R.K. Jr."/>
            <person name="Garg J."/>
            <person name="Pearlman R.E."/>
            <person name="Karrer K.M."/>
            <person name="Sun L."/>
            <person name="Manning G."/>
            <person name="Elde N.C."/>
            <person name="Turkewitz A.P."/>
            <person name="Asai D.J."/>
            <person name="Wilkes D.E."/>
            <person name="Wang Y."/>
            <person name="Cai H."/>
            <person name="Collins K."/>
            <person name="Stewart B.A."/>
            <person name="Lee S.R."/>
            <person name="Wilamowska K."/>
            <person name="Weinberg Z."/>
            <person name="Ruzzo W.L."/>
            <person name="Wloga D."/>
            <person name="Gaertig J."/>
            <person name="Frankel J."/>
            <person name="Tsao C.-C."/>
            <person name="Gorovsky M.A."/>
            <person name="Keeling P.J."/>
            <person name="Waller R.F."/>
            <person name="Patron N.J."/>
            <person name="Cherry J.M."/>
            <person name="Stover N.A."/>
            <person name="Krieger C.J."/>
            <person name="del Toro C."/>
            <person name="Ryder H.F."/>
            <person name="Williamson S.C."/>
            <person name="Barbeau R.A."/>
            <person name="Hamilton E.P."/>
            <person name="Orias E."/>
        </authorList>
    </citation>
    <scope>NUCLEOTIDE SEQUENCE [LARGE SCALE GENOMIC DNA]</scope>
    <source>
        <strain evidence="4">SB210</strain>
    </source>
</reference>
<keyword evidence="4" id="KW-1185">Reference proteome</keyword>
<gene>
    <name evidence="3" type="ORF">TTHERM_00402000</name>
</gene>
<feature type="coiled-coil region" evidence="1">
    <location>
        <begin position="498"/>
        <end position="525"/>
    </location>
</feature>
<evidence type="ECO:0000256" key="2">
    <source>
        <dbReference type="SAM" id="MobiDB-lite"/>
    </source>
</evidence>
<dbReference type="AlphaFoldDB" id="I7LUI3"/>
<organism evidence="3 4">
    <name type="scientific">Tetrahymena thermophila (strain SB210)</name>
    <dbReference type="NCBI Taxonomy" id="312017"/>
    <lineage>
        <taxon>Eukaryota</taxon>
        <taxon>Sar</taxon>
        <taxon>Alveolata</taxon>
        <taxon>Ciliophora</taxon>
        <taxon>Intramacronucleata</taxon>
        <taxon>Oligohymenophorea</taxon>
        <taxon>Hymenostomatida</taxon>
        <taxon>Tetrahymenina</taxon>
        <taxon>Tetrahymenidae</taxon>
        <taxon>Tetrahymena</taxon>
    </lineage>
</organism>